<proteinExistence type="predicted"/>
<dbReference type="KEGG" id="ppi:YSA_05345"/>
<evidence type="ECO:0000313" key="1">
    <source>
        <dbReference type="EMBL" id="AFK69653.1"/>
    </source>
</evidence>
<dbReference type="Proteomes" id="UP000005268">
    <property type="component" value="Chromosome"/>
</dbReference>
<dbReference type="HOGENOM" id="CLU_3375405_0_0_6"/>
<dbReference type="EMBL" id="CP003588">
    <property type="protein sequence ID" value="AFK69653.1"/>
    <property type="molecule type" value="Genomic_DNA"/>
</dbReference>
<accession>I3UVY2</accession>
<gene>
    <name evidence="1" type="ORF">YSA_05345</name>
</gene>
<protein>
    <submittedName>
        <fullName evidence="1">Uncharacterized protein</fullName>
    </submittedName>
</protein>
<sequence length="34" mass="3694">MAACEGHGNWPQPAQIKEVAFGCLVPVRSRQVLT</sequence>
<name>I3UVY2_PSEPU</name>
<organism evidence="1 2">
    <name type="scientific">Pseudomonas putida ND6</name>
    <dbReference type="NCBI Taxonomy" id="231023"/>
    <lineage>
        <taxon>Bacteria</taxon>
        <taxon>Pseudomonadati</taxon>
        <taxon>Pseudomonadota</taxon>
        <taxon>Gammaproteobacteria</taxon>
        <taxon>Pseudomonadales</taxon>
        <taxon>Pseudomonadaceae</taxon>
        <taxon>Pseudomonas</taxon>
    </lineage>
</organism>
<reference evidence="1 2" key="1">
    <citation type="journal article" date="2012" name="J. Bacteriol.">
        <title>Complete Genome Sequence of the Naphthalene-Degrading Pseudomonas putida Strain ND6.</title>
        <authorList>
            <person name="Li S."/>
            <person name="Zhao H."/>
            <person name="Li Y."/>
            <person name="Niu S."/>
            <person name="Cai B."/>
        </authorList>
    </citation>
    <scope>NUCLEOTIDE SEQUENCE [LARGE SCALE GENOMIC DNA]</scope>
    <source>
        <strain evidence="1 2">ND6</strain>
    </source>
</reference>
<evidence type="ECO:0000313" key="2">
    <source>
        <dbReference type="Proteomes" id="UP000005268"/>
    </source>
</evidence>
<dbReference type="AlphaFoldDB" id="I3UVY2"/>